<dbReference type="EMBL" id="CWQY01000041">
    <property type="protein sequence ID" value="CSD25357.1"/>
    <property type="molecule type" value="Genomic_DNA"/>
</dbReference>
<dbReference type="Proteomes" id="UP000041770">
    <property type="component" value="Unassembled WGS sequence"/>
</dbReference>
<accession>A0A655TAF2</accession>
<name>A0A655TAF2_VIBCL</name>
<proteinExistence type="predicted"/>
<organism evidence="1 2">
    <name type="scientific">Vibrio cholerae</name>
    <dbReference type="NCBI Taxonomy" id="666"/>
    <lineage>
        <taxon>Bacteria</taxon>
        <taxon>Pseudomonadati</taxon>
        <taxon>Pseudomonadota</taxon>
        <taxon>Gammaproteobacteria</taxon>
        <taxon>Vibrionales</taxon>
        <taxon>Vibrionaceae</taxon>
        <taxon>Vibrio</taxon>
    </lineage>
</organism>
<evidence type="ECO:0000313" key="2">
    <source>
        <dbReference type="Proteomes" id="UP000041770"/>
    </source>
</evidence>
<evidence type="ECO:0000313" key="1">
    <source>
        <dbReference type="EMBL" id="CSD25357.1"/>
    </source>
</evidence>
<reference evidence="1 2" key="1">
    <citation type="submission" date="2015-07" db="EMBL/GenBank/DDBJ databases">
        <authorList>
            <consortium name="Pathogen Informatics"/>
        </authorList>
    </citation>
    <scope>NUCLEOTIDE SEQUENCE [LARGE SCALE GENOMIC DNA]</scope>
    <source>
        <strain evidence="1 2">A316</strain>
    </source>
</reference>
<protein>
    <submittedName>
        <fullName evidence="1">Phage integrase</fullName>
    </submittedName>
</protein>
<gene>
    <name evidence="1" type="ORF">ERS013200_03691</name>
</gene>
<sequence>MKLICFCWLYIAGHHRKGAVIKPSTLIARFSKLSILYKFIDSKGFQSINSLSSEIVFSEFCEYLKGQNYSSGQVEGIYNALMHVKKQRGISPYNLKYHKDAPSVNLVGK</sequence>
<dbReference type="AlphaFoldDB" id="A0A655TAF2"/>